<protein>
    <recommendedName>
        <fullName evidence="1">Putative restriction endonuclease domain-containing protein</fullName>
    </recommendedName>
</protein>
<feature type="domain" description="Putative restriction endonuclease" evidence="1">
    <location>
        <begin position="29"/>
        <end position="185"/>
    </location>
</feature>
<reference evidence="2 3" key="1">
    <citation type="journal article" date="2009" name="PLoS ONE">
        <title>Complete genome sequence of the aerobic CO-oxidizing thermophile Thermomicrobium roseum.</title>
        <authorList>
            <person name="Wu D."/>
            <person name="Raymond J."/>
            <person name="Wu M."/>
            <person name="Chatterji S."/>
            <person name="Ren Q."/>
            <person name="Graham J.E."/>
            <person name="Bryant D.A."/>
            <person name="Robb F."/>
            <person name="Colman A."/>
            <person name="Tallon L.J."/>
            <person name="Badger J.H."/>
            <person name="Madupu R."/>
            <person name="Ward N.L."/>
            <person name="Eisen J.A."/>
        </authorList>
    </citation>
    <scope>NUCLEOTIDE SEQUENCE [LARGE SCALE GENOMIC DNA]</scope>
    <source>
        <strain evidence="3">ATCC 27502 / DSM 5159 / P-2</strain>
        <plasmid evidence="2">unnamed</plasmid>
    </source>
</reference>
<dbReference type="InterPro" id="IPR011335">
    <property type="entry name" value="Restrct_endonuc-II-like"/>
</dbReference>
<name>B9L3C4_THERP</name>
<organism evidence="2 3">
    <name type="scientific">Thermomicrobium roseum (strain ATCC 27502 / DSM 5159 / P-2)</name>
    <dbReference type="NCBI Taxonomy" id="309801"/>
    <lineage>
        <taxon>Bacteria</taxon>
        <taxon>Pseudomonadati</taxon>
        <taxon>Thermomicrobiota</taxon>
        <taxon>Thermomicrobia</taxon>
        <taxon>Thermomicrobiales</taxon>
        <taxon>Thermomicrobiaceae</taxon>
        <taxon>Thermomicrobium</taxon>
    </lineage>
</organism>
<dbReference type="HOGENOM" id="CLU_076312_2_0_0"/>
<dbReference type="Pfam" id="PF05685">
    <property type="entry name" value="Uma2"/>
    <property type="match status" value="1"/>
</dbReference>
<proteinExistence type="predicted"/>
<dbReference type="CDD" id="cd06260">
    <property type="entry name" value="DUF820-like"/>
    <property type="match status" value="1"/>
</dbReference>
<keyword evidence="2" id="KW-0614">Plasmid</keyword>
<dbReference type="eggNOG" id="COG4636">
    <property type="taxonomic scope" value="Bacteria"/>
</dbReference>
<dbReference type="RefSeq" id="WP_012642402.1">
    <property type="nucleotide sequence ID" value="NC_011961.1"/>
</dbReference>
<evidence type="ECO:0000313" key="3">
    <source>
        <dbReference type="Proteomes" id="UP000000447"/>
    </source>
</evidence>
<dbReference type="OrthoDB" id="509866at2"/>
<dbReference type="InterPro" id="IPR008538">
    <property type="entry name" value="Uma2"/>
</dbReference>
<evidence type="ECO:0000313" key="2">
    <source>
        <dbReference type="EMBL" id="ACM06415.1"/>
    </source>
</evidence>
<dbReference type="Gene3D" id="3.90.1570.10">
    <property type="entry name" value="tt1808, chain A"/>
    <property type="match status" value="1"/>
</dbReference>
<sequence length="191" mass="21485">MQQTAPPVPTRHRFTVDDLERMVRSGILLEDARVELIEGELYDMNPIGWAHQACVNWLTERFATALAGRAIVQPQGPIRLSAQTLPQPDLALLHPRPDYYRHAGPTPADVLLLVEVSDTTLAYDRDVKLPLYARADIPEVWLIDLPGQRVLVFREPVGDRYRDTLTYRPGDRISPQAFPDISLAVDDLLGA</sequence>
<dbReference type="AlphaFoldDB" id="B9L3C4"/>
<dbReference type="SUPFAM" id="SSF52980">
    <property type="entry name" value="Restriction endonuclease-like"/>
    <property type="match status" value="1"/>
</dbReference>
<evidence type="ECO:0000259" key="1">
    <source>
        <dbReference type="Pfam" id="PF05685"/>
    </source>
</evidence>
<dbReference type="EMBL" id="CP001276">
    <property type="protein sequence ID" value="ACM06415.1"/>
    <property type="molecule type" value="Genomic_DNA"/>
</dbReference>
<accession>B9L3C4</accession>
<dbReference type="Proteomes" id="UP000000447">
    <property type="component" value="Plasmid unnamed"/>
</dbReference>
<keyword evidence="3" id="KW-1185">Reference proteome</keyword>
<dbReference type="PANTHER" id="PTHR35400">
    <property type="entry name" value="SLR1083 PROTEIN"/>
    <property type="match status" value="1"/>
</dbReference>
<gene>
    <name evidence="2" type="ordered locus">trd_A0288</name>
</gene>
<dbReference type="PANTHER" id="PTHR35400:SF1">
    <property type="entry name" value="SLR1083 PROTEIN"/>
    <property type="match status" value="1"/>
</dbReference>
<geneLocation type="plasmid" evidence="3">
    <name>Tros</name>
</geneLocation>
<dbReference type="InterPro" id="IPR012296">
    <property type="entry name" value="Nuclease_put_TT1808"/>
</dbReference>
<dbReference type="KEGG" id="tro:trd_A0288"/>